<name>A0A0S4IPF4_BODSA</name>
<sequence length="376" mass="41457">MRRLLSQSITHASIVGAASVRHCAVKCLLCDTSHSDWNGHLNTHAHVARHVVCATLVVPNRHEVMMKQLWDHIHLDFQQLDEVAAKKEARRRGRLTSSMEYLKEQHVILQSLVHTSNEADTNASADVDAATSPPELCVSPRFNSLVALGTTYAQKEVLDRVARLLPDAEGNETIAVAEYVLSQRNVVHVFKVLRIETLMADVPLKELKSDMRAAVVLAMLGELQLFSRQPRSRNVSDPATADLLVLNVLATHVLDNVLSELTHMVLQKVVDEGTPVWTAYQEQLAMEKRFLRKVPPLQLSSSPTSEVVPGEDAWDACKSLGALSKSPGPMSPMIRWRPIMSDAIRAGSLDVSVPGSPFKNSAYAACLPRLGKKRAV</sequence>
<reference evidence="2" key="1">
    <citation type="submission" date="2015-09" db="EMBL/GenBank/DDBJ databases">
        <authorList>
            <consortium name="Pathogen Informatics"/>
        </authorList>
    </citation>
    <scope>NUCLEOTIDE SEQUENCE [LARGE SCALE GENOMIC DNA]</scope>
    <source>
        <strain evidence="2">Lake Konstanz</strain>
    </source>
</reference>
<dbReference type="AlphaFoldDB" id="A0A0S4IPF4"/>
<dbReference type="OMA" id="ARHAICK"/>
<accession>A0A0S4IPF4</accession>
<dbReference type="Proteomes" id="UP000051952">
    <property type="component" value="Unassembled WGS sequence"/>
</dbReference>
<dbReference type="VEuPathDB" id="TriTrypDB:BSAL_54985"/>
<dbReference type="OrthoDB" id="273766at2759"/>
<organism evidence="1 2">
    <name type="scientific">Bodo saltans</name>
    <name type="common">Flagellated protozoan</name>
    <dbReference type="NCBI Taxonomy" id="75058"/>
    <lineage>
        <taxon>Eukaryota</taxon>
        <taxon>Discoba</taxon>
        <taxon>Euglenozoa</taxon>
        <taxon>Kinetoplastea</taxon>
        <taxon>Metakinetoplastina</taxon>
        <taxon>Eubodonida</taxon>
        <taxon>Bodonidae</taxon>
        <taxon>Bodo</taxon>
    </lineage>
</organism>
<evidence type="ECO:0000313" key="2">
    <source>
        <dbReference type="Proteomes" id="UP000051952"/>
    </source>
</evidence>
<proteinExistence type="predicted"/>
<evidence type="ECO:0000313" key="1">
    <source>
        <dbReference type="EMBL" id="CUE73248.1"/>
    </source>
</evidence>
<protein>
    <submittedName>
        <fullName evidence="1">RNA editing complex protein MP46, putative</fullName>
    </submittedName>
</protein>
<dbReference type="CDD" id="cd23724">
    <property type="entry name" value="ZF_RNaseIII_KREPB4"/>
    <property type="match status" value="1"/>
</dbReference>
<keyword evidence="2" id="KW-1185">Reference proteome</keyword>
<dbReference type="EMBL" id="CYKH01000145">
    <property type="protein sequence ID" value="CUE73248.1"/>
    <property type="molecule type" value="Genomic_DNA"/>
</dbReference>
<dbReference type="PANTHER" id="PTHR39671">
    <property type="entry name" value="COMPLEX PROTEIN NUCLEASE, PUTATIVE KREPB1-RELATED-RELATED"/>
    <property type="match status" value="1"/>
</dbReference>
<gene>
    <name evidence="1" type="ORF">BSAL_54985</name>
</gene>